<evidence type="ECO:0000256" key="9">
    <source>
        <dbReference type="ARBA" id="ARBA00022723"/>
    </source>
</evidence>
<name>D2Z375_9BACT</name>
<accession>D2Z375</accession>
<organism evidence="17 18">
    <name type="scientific">Dethiosulfovibrio peptidovorans DSM 11002</name>
    <dbReference type="NCBI Taxonomy" id="469381"/>
    <lineage>
        <taxon>Bacteria</taxon>
        <taxon>Thermotogati</taxon>
        <taxon>Synergistota</taxon>
        <taxon>Synergistia</taxon>
        <taxon>Synergistales</taxon>
        <taxon>Dethiosulfovibrionaceae</taxon>
        <taxon>Dethiosulfovibrio</taxon>
    </lineage>
</organism>
<dbReference type="eggNOG" id="COG0634">
    <property type="taxonomic scope" value="Bacteria"/>
</dbReference>
<dbReference type="PANTHER" id="PTHR43340">
    <property type="entry name" value="HYPOXANTHINE-GUANINE PHOSPHORIBOSYLTRANSFERASE"/>
    <property type="match status" value="1"/>
</dbReference>
<dbReference type="GO" id="GO:0046100">
    <property type="term" value="P:hypoxanthine metabolic process"/>
    <property type="evidence" value="ECO:0007669"/>
    <property type="project" value="TreeGrafter"/>
</dbReference>
<evidence type="ECO:0000256" key="2">
    <source>
        <dbReference type="ARBA" id="ARBA00004496"/>
    </source>
</evidence>
<evidence type="ECO:0000256" key="12">
    <source>
        <dbReference type="ARBA" id="ARBA00022842"/>
    </source>
</evidence>
<evidence type="ECO:0000313" key="17">
    <source>
        <dbReference type="EMBL" id="EFC92115.1"/>
    </source>
</evidence>
<sequence length="180" mass="20108">MDYEVAGTLIDEDRLARRVAELGKAISVDYNGRELIVIGILRGAVIFMADLVRAIDDNVDVSMDFMSVSSYGDSTKSSGVVRINKDLDNSIKDKDVLIVEDIVDTGLTLSYLRRVLMERGPKSLAICSLLDKKERRIADISVDYVGFDIPDLFVVGYGLDYSERWRNLRSVHSVEPTIEA</sequence>
<comment type="subcellular location">
    <subcellularLocation>
        <location evidence="2 15">Cytoplasm</location>
    </subcellularLocation>
</comment>
<comment type="cofactor">
    <cofactor evidence="1 15">
        <name>Mg(2+)</name>
        <dbReference type="ChEBI" id="CHEBI:18420"/>
    </cofactor>
</comment>
<comment type="caution">
    <text evidence="17">The sequence shown here is derived from an EMBL/GenBank/DDBJ whole genome shotgun (WGS) entry which is preliminary data.</text>
</comment>
<dbReference type="CDD" id="cd06223">
    <property type="entry name" value="PRTases_typeI"/>
    <property type="match status" value="1"/>
</dbReference>
<dbReference type="GO" id="GO:0006178">
    <property type="term" value="P:guanine salvage"/>
    <property type="evidence" value="ECO:0007669"/>
    <property type="project" value="TreeGrafter"/>
</dbReference>
<dbReference type="OrthoDB" id="9802824at2"/>
<dbReference type="GO" id="GO:0005829">
    <property type="term" value="C:cytosol"/>
    <property type="evidence" value="ECO:0007669"/>
    <property type="project" value="TreeGrafter"/>
</dbReference>
<dbReference type="InterPro" id="IPR000836">
    <property type="entry name" value="PRTase_dom"/>
</dbReference>
<dbReference type="GO" id="GO:0032263">
    <property type="term" value="P:GMP salvage"/>
    <property type="evidence" value="ECO:0007669"/>
    <property type="project" value="TreeGrafter"/>
</dbReference>
<comment type="pathway">
    <text evidence="3 15">Purine metabolism; IMP biosynthesis via salvage pathway; IMP from hypoxanthine: step 1/1.</text>
</comment>
<evidence type="ECO:0000256" key="10">
    <source>
        <dbReference type="ARBA" id="ARBA00022726"/>
    </source>
</evidence>
<dbReference type="GO" id="GO:0000287">
    <property type="term" value="F:magnesium ion binding"/>
    <property type="evidence" value="ECO:0007669"/>
    <property type="project" value="TreeGrafter"/>
</dbReference>
<evidence type="ECO:0000256" key="5">
    <source>
        <dbReference type="ARBA" id="ARBA00011895"/>
    </source>
</evidence>
<dbReference type="EMBL" id="ABTR02000001">
    <property type="protein sequence ID" value="EFC92115.1"/>
    <property type="molecule type" value="Genomic_DNA"/>
</dbReference>
<dbReference type="GO" id="GO:0000166">
    <property type="term" value="F:nucleotide binding"/>
    <property type="evidence" value="ECO:0007669"/>
    <property type="project" value="UniProtKB-KW"/>
</dbReference>
<dbReference type="STRING" id="469381.Dpep_2093"/>
<dbReference type="Gene3D" id="3.40.50.2020">
    <property type="match status" value="1"/>
</dbReference>
<comment type="catalytic activity">
    <reaction evidence="13">
        <text>GMP + diphosphate = guanine + 5-phospho-alpha-D-ribose 1-diphosphate</text>
        <dbReference type="Rhea" id="RHEA:25424"/>
        <dbReference type="ChEBI" id="CHEBI:16235"/>
        <dbReference type="ChEBI" id="CHEBI:33019"/>
        <dbReference type="ChEBI" id="CHEBI:58017"/>
        <dbReference type="ChEBI" id="CHEBI:58115"/>
        <dbReference type="EC" id="2.4.2.8"/>
    </reaction>
    <physiologicalReaction direction="right-to-left" evidence="13">
        <dbReference type="Rhea" id="RHEA:25426"/>
    </physiologicalReaction>
</comment>
<evidence type="ECO:0000256" key="8">
    <source>
        <dbReference type="ARBA" id="ARBA00022679"/>
    </source>
</evidence>
<dbReference type="Proteomes" id="UP000006427">
    <property type="component" value="Unassembled WGS sequence"/>
</dbReference>
<dbReference type="RefSeq" id="WP_005661959.1">
    <property type="nucleotide sequence ID" value="NZ_ABTR02000001.1"/>
</dbReference>
<dbReference type="NCBIfam" id="TIGR01203">
    <property type="entry name" value="HGPRTase"/>
    <property type="match status" value="1"/>
</dbReference>
<gene>
    <name evidence="17" type="ORF">Dpep_2093</name>
</gene>
<evidence type="ECO:0000256" key="4">
    <source>
        <dbReference type="ARBA" id="ARBA00008391"/>
    </source>
</evidence>
<dbReference type="GO" id="GO:0052657">
    <property type="term" value="F:guanine phosphoribosyltransferase activity"/>
    <property type="evidence" value="ECO:0007669"/>
    <property type="project" value="UniProtKB-ARBA"/>
</dbReference>
<dbReference type="UniPathway" id="UPA00591">
    <property type="reaction ID" value="UER00648"/>
</dbReference>
<keyword evidence="8 15" id="KW-0808">Transferase</keyword>
<keyword evidence="12 15" id="KW-0460">Magnesium</keyword>
<reference evidence="17 18" key="1">
    <citation type="journal article" date="2010" name="Stand. Genomic Sci.">
        <title>Permanent draft genome sequence of Dethiosulfovibrio peptidovorans type strain (SEBR 4207).</title>
        <authorList>
            <person name="Labutti K."/>
            <person name="Mayilraj S."/>
            <person name="Clum A."/>
            <person name="Lucas S."/>
            <person name="Glavina Del Rio T."/>
            <person name="Nolan M."/>
            <person name="Tice H."/>
            <person name="Cheng J.F."/>
            <person name="Pitluck S."/>
            <person name="Liolios K."/>
            <person name="Ivanova N."/>
            <person name="Mavromatis K."/>
            <person name="Mikhailova N."/>
            <person name="Pati A."/>
            <person name="Goodwin L."/>
            <person name="Chen A."/>
            <person name="Palaniappan K."/>
            <person name="Land M."/>
            <person name="Hauser L."/>
            <person name="Chang Y.J."/>
            <person name="Jeffries C.D."/>
            <person name="Rohde M."/>
            <person name="Spring S."/>
            <person name="Goker M."/>
            <person name="Woyke T."/>
            <person name="Bristow J."/>
            <person name="Eisen J.A."/>
            <person name="Markowitz V."/>
            <person name="Hugenholtz P."/>
            <person name="Kyrpides N.C."/>
            <person name="Klenk H.P."/>
            <person name="Lapidus A."/>
        </authorList>
    </citation>
    <scope>NUCLEOTIDE SEQUENCE [LARGE SCALE GENOMIC DNA]</scope>
    <source>
        <strain evidence="17 18">DSM 11002</strain>
    </source>
</reference>
<evidence type="ECO:0000256" key="6">
    <source>
        <dbReference type="ARBA" id="ARBA00022490"/>
    </source>
</evidence>
<protein>
    <recommendedName>
        <fullName evidence="5 15">Hypoxanthine phosphoribosyltransferase</fullName>
        <ecNumber evidence="5 15">2.4.2.8</ecNumber>
    </recommendedName>
</protein>
<evidence type="ECO:0000259" key="16">
    <source>
        <dbReference type="Pfam" id="PF00156"/>
    </source>
</evidence>
<keyword evidence="18" id="KW-1185">Reference proteome</keyword>
<evidence type="ECO:0000256" key="13">
    <source>
        <dbReference type="ARBA" id="ARBA00048811"/>
    </source>
</evidence>
<feature type="domain" description="Phosphoribosyltransferase" evidence="16">
    <location>
        <begin position="13"/>
        <end position="161"/>
    </location>
</feature>
<keyword evidence="10 15" id="KW-0660">Purine salvage</keyword>
<dbReference type="InterPro" id="IPR029057">
    <property type="entry name" value="PRTase-like"/>
</dbReference>
<keyword evidence="9 15" id="KW-0479">Metal-binding</keyword>
<comment type="catalytic activity">
    <reaction evidence="14">
        <text>IMP + diphosphate = hypoxanthine + 5-phospho-alpha-D-ribose 1-diphosphate</text>
        <dbReference type="Rhea" id="RHEA:17973"/>
        <dbReference type="ChEBI" id="CHEBI:17368"/>
        <dbReference type="ChEBI" id="CHEBI:33019"/>
        <dbReference type="ChEBI" id="CHEBI:58017"/>
        <dbReference type="ChEBI" id="CHEBI:58053"/>
        <dbReference type="EC" id="2.4.2.8"/>
    </reaction>
    <physiologicalReaction direction="right-to-left" evidence="14">
        <dbReference type="Rhea" id="RHEA:17975"/>
    </physiologicalReaction>
</comment>
<evidence type="ECO:0000256" key="1">
    <source>
        <dbReference type="ARBA" id="ARBA00001946"/>
    </source>
</evidence>
<dbReference type="PANTHER" id="PTHR43340:SF1">
    <property type="entry name" value="HYPOXANTHINE PHOSPHORIBOSYLTRANSFERASE"/>
    <property type="match status" value="1"/>
</dbReference>
<evidence type="ECO:0000256" key="3">
    <source>
        <dbReference type="ARBA" id="ARBA00004669"/>
    </source>
</evidence>
<dbReference type="InterPro" id="IPR005904">
    <property type="entry name" value="Hxn_phspho_trans"/>
</dbReference>
<evidence type="ECO:0000256" key="11">
    <source>
        <dbReference type="ARBA" id="ARBA00022741"/>
    </source>
</evidence>
<dbReference type="SUPFAM" id="SSF53271">
    <property type="entry name" value="PRTase-like"/>
    <property type="match status" value="1"/>
</dbReference>
<keyword evidence="11 15" id="KW-0547">Nucleotide-binding</keyword>
<dbReference type="FunFam" id="3.40.50.2020:FF:000006">
    <property type="entry name" value="Hypoxanthine phosphoribosyltransferase"/>
    <property type="match status" value="1"/>
</dbReference>
<evidence type="ECO:0000256" key="7">
    <source>
        <dbReference type="ARBA" id="ARBA00022676"/>
    </source>
</evidence>
<dbReference type="GO" id="GO:0004422">
    <property type="term" value="F:hypoxanthine phosphoribosyltransferase activity"/>
    <property type="evidence" value="ECO:0007669"/>
    <property type="project" value="InterPro"/>
</dbReference>
<dbReference type="Pfam" id="PF00156">
    <property type="entry name" value="Pribosyltran"/>
    <property type="match status" value="1"/>
</dbReference>
<keyword evidence="7 15" id="KW-0328">Glycosyltransferase</keyword>
<dbReference type="GO" id="GO:0006166">
    <property type="term" value="P:purine ribonucleoside salvage"/>
    <property type="evidence" value="ECO:0007669"/>
    <property type="project" value="UniProtKB-KW"/>
</dbReference>
<dbReference type="InterPro" id="IPR050408">
    <property type="entry name" value="HGPRT"/>
</dbReference>
<proteinExistence type="inferred from homology"/>
<dbReference type="PaxDb" id="469381-Dpep_2093"/>
<evidence type="ECO:0000313" key="18">
    <source>
        <dbReference type="Proteomes" id="UP000006427"/>
    </source>
</evidence>
<keyword evidence="6 15" id="KW-0963">Cytoplasm</keyword>
<dbReference type="EC" id="2.4.2.8" evidence="5 15"/>
<evidence type="ECO:0000256" key="14">
    <source>
        <dbReference type="ARBA" id="ARBA00049402"/>
    </source>
</evidence>
<evidence type="ECO:0000256" key="15">
    <source>
        <dbReference type="RuleBase" id="RU364099"/>
    </source>
</evidence>
<comment type="similarity">
    <text evidence="4 15">Belongs to the purine/pyrimidine phosphoribosyltransferase family.</text>
</comment>
<dbReference type="GO" id="GO:0032264">
    <property type="term" value="P:IMP salvage"/>
    <property type="evidence" value="ECO:0007669"/>
    <property type="project" value="UniProtKB-UniPathway"/>
</dbReference>
<dbReference type="AlphaFoldDB" id="D2Z375"/>